<organism evidence="3 4">
    <name type="scientific">Paraburkholderia saeva</name>
    <dbReference type="NCBI Taxonomy" id="2777537"/>
    <lineage>
        <taxon>Bacteria</taxon>
        <taxon>Pseudomonadati</taxon>
        <taxon>Pseudomonadota</taxon>
        <taxon>Betaproteobacteria</taxon>
        <taxon>Burkholderiales</taxon>
        <taxon>Burkholderiaceae</taxon>
        <taxon>Paraburkholderia</taxon>
    </lineage>
</organism>
<evidence type="ECO:0000313" key="3">
    <source>
        <dbReference type="EMBL" id="CAG4928267.1"/>
    </source>
</evidence>
<name>A0A9N8S2J8_9BURK</name>
<accession>A0A9N8S2J8</accession>
<sequence>MILRPEQLRLMAMGLPTTPANKSSDSTSRSDTTNQYADQRNAVQGGVGVSGNGNTTYNSSTTTDDGAVTAAMNAMIAAINGNSSTAAAAVNANSSVASTAITSTTAASNHLEDVGLSMLQANTALANSLTGGALQSAQQTTQIAADLAKTQVAAQNDNRYLIAAGIAVVAIVGVAAFNKGHA</sequence>
<feature type="compositionally biased region" description="Low complexity" evidence="1">
    <location>
        <begin position="23"/>
        <end position="33"/>
    </location>
</feature>
<evidence type="ECO:0000256" key="1">
    <source>
        <dbReference type="SAM" id="MobiDB-lite"/>
    </source>
</evidence>
<dbReference type="RefSeq" id="WP_228883981.1">
    <property type="nucleotide sequence ID" value="NZ_CAJQZC010000022.1"/>
</dbReference>
<feature type="region of interest" description="Disordered" evidence="1">
    <location>
        <begin position="14"/>
        <end position="34"/>
    </location>
</feature>
<reference evidence="3" key="1">
    <citation type="submission" date="2021-04" db="EMBL/GenBank/DDBJ databases">
        <authorList>
            <person name="Vanwijnsberghe S."/>
        </authorList>
    </citation>
    <scope>NUCLEOTIDE SEQUENCE</scope>
    <source>
        <strain evidence="3">LMG 31841</strain>
    </source>
</reference>
<keyword evidence="2" id="KW-0472">Membrane</keyword>
<proteinExistence type="predicted"/>
<keyword evidence="4" id="KW-1185">Reference proteome</keyword>
<dbReference type="AlphaFoldDB" id="A0A9N8S2J8"/>
<dbReference type="EMBL" id="CAJQZC010000022">
    <property type="protein sequence ID" value="CAG4928267.1"/>
    <property type="molecule type" value="Genomic_DNA"/>
</dbReference>
<evidence type="ECO:0000256" key="2">
    <source>
        <dbReference type="SAM" id="Phobius"/>
    </source>
</evidence>
<gene>
    <name evidence="3" type="ORF">LMG31841_05798</name>
</gene>
<protein>
    <submittedName>
        <fullName evidence="3">Uncharacterized protein</fullName>
    </submittedName>
</protein>
<keyword evidence="2" id="KW-0812">Transmembrane</keyword>
<evidence type="ECO:0000313" key="4">
    <source>
        <dbReference type="Proteomes" id="UP000789704"/>
    </source>
</evidence>
<dbReference type="Proteomes" id="UP000789704">
    <property type="component" value="Unassembled WGS sequence"/>
</dbReference>
<comment type="caution">
    <text evidence="3">The sequence shown here is derived from an EMBL/GenBank/DDBJ whole genome shotgun (WGS) entry which is preliminary data.</text>
</comment>
<keyword evidence="2" id="KW-1133">Transmembrane helix</keyword>
<feature type="transmembrane region" description="Helical" evidence="2">
    <location>
        <begin position="160"/>
        <end position="177"/>
    </location>
</feature>